<dbReference type="AlphaFoldDB" id="A0A0V0HAF1"/>
<dbReference type="EMBL" id="GEDG01022539">
    <property type="protein sequence ID" value="JAP17425.1"/>
    <property type="molecule type" value="Transcribed_RNA"/>
</dbReference>
<proteinExistence type="predicted"/>
<protein>
    <submittedName>
        <fullName evidence="1">Putative ovule protein</fullName>
    </submittedName>
</protein>
<sequence>MILYIPTRGVVRVHAPMIGENRKLTREVPNFCRRNRTMRTIAERPSTNAASSKQTNCEYQEGEMCLHKWDNKHVSHDLVFKKDLQPVIKRLTTFRDCSAFPFR</sequence>
<evidence type="ECO:0000313" key="1">
    <source>
        <dbReference type="EMBL" id="JAP17425.1"/>
    </source>
</evidence>
<accession>A0A0V0HAF1</accession>
<organism evidence="1">
    <name type="scientific">Solanum chacoense</name>
    <name type="common">Chaco potato</name>
    <dbReference type="NCBI Taxonomy" id="4108"/>
    <lineage>
        <taxon>Eukaryota</taxon>
        <taxon>Viridiplantae</taxon>
        <taxon>Streptophyta</taxon>
        <taxon>Embryophyta</taxon>
        <taxon>Tracheophyta</taxon>
        <taxon>Spermatophyta</taxon>
        <taxon>Magnoliopsida</taxon>
        <taxon>eudicotyledons</taxon>
        <taxon>Gunneridae</taxon>
        <taxon>Pentapetalae</taxon>
        <taxon>asterids</taxon>
        <taxon>lamiids</taxon>
        <taxon>Solanales</taxon>
        <taxon>Solanaceae</taxon>
        <taxon>Solanoideae</taxon>
        <taxon>Solaneae</taxon>
        <taxon>Solanum</taxon>
    </lineage>
</organism>
<name>A0A0V0HAF1_SOLCH</name>
<reference evidence="1" key="1">
    <citation type="submission" date="2015-12" db="EMBL/GenBank/DDBJ databases">
        <title>Gene expression during late stages of embryo sac development: a critical building block for successful pollen-pistil interactions.</title>
        <authorList>
            <person name="Liu Y."/>
            <person name="Joly V."/>
            <person name="Sabar M."/>
            <person name="Matton D.P."/>
        </authorList>
    </citation>
    <scope>NUCLEOTIDE SEQUENCE</scope>
</reference>